<dbReference type="InterPro" id="IPR029058">
    <property type="entry name" value="AB_hydrolase_fold"/>
</dbReference>
<keyword evidence="2 3" id="KW-0378">Hydrolase</keyword>
<evidence type="ECO:0000256" key="2">
    <source>
        <dbReference type="ARBA" id="ARBA00022801"/>
    </source>
</evidence>
<sequence length="522" mass="54981">MTTAGTDEQRDPHGAPVVRTAAGVVRGRREGGLSVFRGIPYAAPPVGEARFRAPRAPRPWDGVREAYAFGPPPPQEPGFQGRAAGADPSAGDDCDWLTVSVWSPGTGHRAPRPVMVWIHGGAYKLGHAGSPGFDAQHIARAGDLVVVSLNYRLGAEGFAWIEGAPANRGLLDQVAALRWVRENIAGFGGDPDRVTVFGQSAGGGSVASLLAVPAARGLFRRAIAQSVPGTFFSPELAADVGRALAAEAGVRPTADDLSTVAPHALAGASAALSAGMTADADRWGLLAPTSTPYSPVVDGEVLPTAPWQALEDGAGRDVELIAGHTAREYQLFVVLGGLQGRVTEERAAGALRLCAPGGAAGARAYREAFPDAGPAGLFERVQSDWLFRMPSLRLAEAQVAGGGRAHVYELTWPAPGAGGALGACHNLDVPLLFGTYHADLGHLLFGDGEVPEAARHLSECFRTAWTAFARTGDPGWPAYDPDERWVWLLDAEPRVGRYPEEVSRRLWRDHEFGTLSVRVPPA</sequence>
<comment type="similarity">
    <text evidence="1 3">Belongs to the type-B carboxylesterase/lipase family.</text>
</comment>
<dbReference type="PANTHER" id="PTHR11559">
    <property type="entry name" value="CARBOXYLESTERASE"/>
    <property type="match status" value="1"/>
</dbReference>
<dbReference type="EC" id="3.1.1.-" evidence="3"/>
<dbReference type="GO" id="GO:0016787">
    <property type="term" value="F:hydrolase activity"/>
    <property type="evidence" value="ECO:0007669"/>
    <property type="project" value="UniProtKB-KW"/>
</dbReference>
<dbReference type="EMBL" id="SZPR01000008">
    <property type="protein sequence ID" value="TKT10446.1"/>
    <property type="molecule type" value="Genomic_DNA"/>
</dbReference>
<proteinExistence type="inferred from homology"/>
<dbReference type="PROSITE" id="PS00122">
    <property type="entry name" value="CARBOXYLESTERASE_B_1"/>
    <property type="match status" value="1"/>
</dbReference>
<dbReference type="Gene3D" id="3.40.50.1820">
    <property type="entry name" value="alpha/beta hydrolase"/>
    <property type="match status" value="1"/>
</dbReference>
<feature type="domain" description="Carboxylesterase type B" evidence="4">
    <location>
        <begin position="15"/>
        <end position="335"/>
    </location>
</feature>
<dbReference type="RefSeq" id="WP_137299153.1">
    <property type="nucleotide sequence ID" value="NZ_BMVD01000001.1"/>
</dbReference>
<evidence type="ECO:0000259" key="4">
    <source>
        <dbReference type="Pfam" id="PF00135"/>
    </source>
</evidence>
<dbReference type="AlphaFoldDB" id="A0A4U5XA60"/>
<dbReference type="Proteomes" id="UP000308632">
    <property type="component" value="Unassembled WGS sequence"/>
</dbReference>
<protein>
    <recommendedName>
        <fullName evidence="3">Carboxylic ester hydrolase</fullName>
        <ecNumber evidence="3">3.1.1.-</ecNumber>
    </recommendedName>
</protein>
<accession>A0A4U5XA60</accession>
<name>A0A4U5XA60_STRGB</name>
<dbReference type="InterPro" id="IPR002018">
    <property type="entry name" value="CarbesteraseB"/>
</dbReference>
<evidence type="ECO:0000313" key="6">
    <source>
        <dbReference type="Proteomes" id="UP000308632"/>
    </source>
</evidence>
<dbReference type="InterPro" id="IPR019826">
    <property type="entry name" value="Carboxylesterase_B_AS"/>
</dbReference>
<evidence type="ECO:0000256" key="1">
    <source>
        <dbReference type="ARBA" id="ARBA00005964"/>
    </source>
</evidence>
<dbReference type="SUPFAM" id="SSF53474">
    <property type="entry name" value="alpha/beta-Hydrolases"/>
    <property type="match status" value="1"/>
</dbReference>
<gene>
    <name evidence="5" type="ORF">E4U92_05785</name>
</gene>
<comment type="caution">
    <text evidence="5">The sequence shown here is derived from an EMBL/GenBank/DDBJ whole genome shotgun (WGS) entry which is preliminary data.</text>
</comment>
<dbReference type="InterPro" id="IPR050309">
    <property type="entry name" value="Type-B_Carboxylest/Lipase"/>
</dbReference>
<evidence type="ECO:0000313" key="5">
    <source>
        <dbReference type="EMBL" id="TKT10446.1"/>
    </source>
</evidence>
<reference evidence="5 6" key="1">
    <citation type="submission" date="2019-04" db="EMBL/GenBank/DDBJ databases">
        <title>Streptomyces lasaliensis sp.nov., an Actinomycete isolated from soil which produces the polyether antibiotic lasalocid.</title>
        <authorList>
            <person name="Erwin G."/>
            <person name="Haber C."/>
        </authorList>
    </citation>
    <scope>NUCLEOTIDE SEQUENCE [LARGE SCALE GENOMIC DNA]</scope>
    <source>
        <strain evidence="5 6">DSM 40089</strain>
    </source>
</reference>
<evidence type="ECO:0000256" key="3">
    <source>
        <dbReference type="RuleBase" id="RU361235"/>
    </source>
</evidence>
<organism evidence="5 6">
    <name type="scientific">Streptomyces galbus</name>
    <dbReference type="NCBI Taxonomy" id="33898"/>
    <lineage>
        <taxon>Bacteria</taxon>
        <taxon>Bacillati</taxon>
        <taxon>Actinomycetota</taxon>
        <taxon>Actinomycetes</taxon>
        <taxon>Kitasatosporales</taxon>
        <taxon>Streptomycetaceae</taxon>
        <taxon>Streptomyces</taxon>
    </lineage>
</organism>
<dbReference type="Pfam" id="PF00135">
    <property type="entry name" value="COesterase"/>
    <property type="match status" value="1"/>
</dbReference>